<reference evidence="8" key="1">
    <citation type="submission" date="2020-02" db="EMBL/GenBank/DDBJ databases">
        <authorList>
            <person name="Meier V. D."/>
        </authorList>
    </citation>
    <scope>NUCLEOTIDE SEQUENCE</scope>
    <source>
        <strain evidence="8">AVDCRST_MAG63</strain>
    </source>
</reference>
<dbReference type="GO" id="GO:0004795">
    <property type="term" value="F:threonine synthase activity"/>
    <property type="evidence" value="ECO:0007669"/>
    <property type="project" value="UniProtKB-UniRule"/>
</dbReference>
<dbReference type="PANTHER" id="PTHR48078:SF6">
    <property type="entry name" value="L-THREONINE DEHYDRATASE CATABOLIC TDCB"/>
    <property type="match status" value="1"/>
</dbReference>
<feature type="modified residue" description="N6-(pyridoxal phosphate)lysine" evidence="6">
    <location>
        <position position="110"/>
    </location>
</feature>
<dbReference type="GO" id="GO:0004794">
    <property type="term" value="F:threonine deaminase activity"/>
    <property type="evidence" value="ECO:0007669"/>
    <property type="project" value="TreeGrafter"/>
</dbReference>
<dbReference type="InterPro" id="IPR004450">
    <property type="entry name" value="Thr_synthase-like"/>
</dbReference>
<gene>
    <name evidence="8" type="ORF">AVDCRST_MAG63-1103</name>
</gene>
<dbReference type="InterPro" id="IPR050147">
    <property type="entry name" value="Ser/Thr_Dehydratase"/>
</dbReference>
<dbReference type="GO" id="GO:0009097">
    <property type="term" value="P:isoleucine biosynthetic process"/>
    <property type="evidence" value="ECO:0007669"/>
    <property type="project" value="TreeGrafter"/>
</dbReference>
<organism evidence="8">
    <name type="scientific">uncultured Armatimonadetes bacterium</name>
    <dbReference type="NCBI Taxonomy" id="157466"/>
    <lineage>
        <taxon>Bacteria</taxon>
        <taxon>Bacillati</taxon>
        <taxon>Armatimonadota</taxon>
        <taxon>environmental samples</taxon>
    </lineage>
</organism>
<evidence type="ECO:0000256" key="3">
    <source>
        <dbReference type="ARBA" id="ARBA00022898"/>
    </source>
</evidence>
<protein>
    <recommendedName>
        <fullName evidence="5">Threonine synthase</fullName>
        <ecNumber evidence="5">4.2.3.1</ecNumber>
    </recommendedName>
</protein>
<dbReference type="CDD" id="cd01563">
    <property type="entry name" value="Thr-synth_1"/>
    <property type="match status" value="1"/>
</dbReference>
<dbReference type="NCBIfam" id="TIGR00260">
    <property type="entry name" value="thrC"/>
    <property type="match status" value="1"/>
</dbReference>
<feature type="domain" description="Tryptophan synthase beta chain-like PALP" evidence="7">
    <location>
        <begin position="74"/>
        <end position="377"/>
    </location>
</feature>
<evidence type="ECO:0000256" key="6">
    <source>
        <dbReference type="PIRSR" id="PIRSR604450-51"/>
    </source>
</evidence>
<keyword evidence="4 8" id="KW-0456">Lyase</keyword>
<proteinExistence type="inferred from homology"/>
<accession>A0A6J4HRZ0</accession>
<dbReference type="GO" id="GO:0006567">
    <property type="term" value="P:L-threonine catabolic process"/>
    <property type="evidence" value="ECO:0007669"/>
    <property type="project" value="TreeGrafter"/>
</dbReference>
<dbReference type="Gene3D" id="3.40.50.1100">
    <property type="match status" value="2"/>
</dbReference>
<dbReference type="InterPro" id="IPR001926">
    <property type="entry name" value="TrpB-like_PALP"/>
</dbReference>
<comment type="similarity">
    <text evidence="2">Belongs to the threonine synthase family.</text>
</comment>
<dbReference type="EC" id="4.2.3.1" evidence="5"/>
<dbReference type="GO" id="GO:0006565">
    <property type="term" value="P:L-serine catabolic process"/>
    <property type="evidence" value="ECO:0007669"/>
    <property type="project" value="TreeGrafter"/>
</dbReference>
<dbReference type="GO" id="GO:0009088">
    <property type="term" value="P:threonine biosynthetic process"/>
    <property type="evidence" value="ECO:0007669"/>
    <property type="project" value="UniProtKB-UniRule"/>
</dbReference>
<dbReference type="GO" id="GO:0003941">
    <property type="term" value="F:L-serine ammonia-lyase activity"/>
    <property type="evidence" value="ECO:0007669"/>
    <property type="project" value="TreeGrafter"/>
</dbReference>
<evidence type="ECO:0000313" key="8">
    <source>
        <dbReference type="EMBL" id="CAA9231107.1"/>
    </source>
</evidence>
<evidence type="ECO:0000256" key="2">
    <source>
        <dbReference type="ARBA" id="ARBA00005517"/>
    </source>
</evidence>
<evidence type="ECO:0000256" key="4">
    <source>
        <dbReference type="ARBA" id="ARBA00023239"/>
    </source>
</evidence>
<dbReference type="EMBL" id="CADCTO010000133">
    <property type="protein sequence ID" value="CAA9231107.1"/>
    <property type="molecule type" value="Genomic_DNA"/>
</dbReference>
<evidence type="ECO:0000256" key="1">
    <source>
        <dbReference type="ARBA" id="ARBA00001933"/>
    </source>
</evidence>
<sequence>MGYVLGLRCRECGAEYEKQPTHVCELCFGPLEVAYDYDAIKKTVSREKIEAGPRSMWRYADLLPVDGPPSVGKQVGFTPLVKAERLGAELGLNNLYVKNDAVNHPTLSFKDRVVSVALTKAREFGFTTVACASTGNLANSVAAQAAEGGFDCYVFIPSDLEQNKVLGNLIYGAKVVAVDGVYDEVNRLCAEVGDKYGWAFANINLRPFYGDGSKSYGYEIAEQLGWRAPDHVIVPCAGGSLITKIPKAFREFEKLGLLDGPVNTKIYAAQASGCNPITSMVKTGAEVLRPQRPNTIAKSIAIGNPADGYYASDICRKTGGGAEDVTDDELIDGIRLLAQTEGIWTETAGGVTVAVTRKLAEQGRFGRDDVVVIAITGNGLKTPEAVKDRLSVELGIAPTLAAFDAEYELRYRLPNLEKELVPA</sequence>
<dbReference type="AlphaFoldDB" id="A0A6J4HRZ0"/>
<keyword evidence="3 6" id="KW-0663">Pyridoxal phosphate</keyword>
<dbReference type="Pfam" id="PF00291">
    <property type="entry name" value="PALP"/>
    <property type="match status" value="1"/>
</dbReference>
<name>A0A6J4HRZ0_9BACT</name>
<comment type="cofactor">
    <cofactor evidence="1 6">
        <name>pyridoxal 5'-phosphate</name>
        <dbReference type="ChEBI" id="CHEBI:597326"/>
    </cofactor>
</comment>
<dbReference type="SUPFAM" id="SSF53686">
    <property type="entry name" value="Tryptophan synthase beta subunit-like PLP-dependent enzymes"/>
    <property type="match status" value="1"/>
</dbReference>
<evidence type="ECO:0000259" key="7">
    <source>
        <dbReference type="Pfam" id="PF00291"/>
    </source>
</evidence>
<evidence type="ECO:0000256" key="5">
    <source>
        <dbReference type="NCBIfam" id="TIGR00260"/>
    </source>
</evidence>
<dbReference type="PANTHER" id="PTHR48078">
    <property type="entry name" value="THREONINE DEHYDRATASE, MITOCHONDRIAL-RELATED"/>
    <property type="match status" value="1"/>
</dbReference>
<dbReference type="InterPro" id="IPR036052">
    <property type="entry name" value="TrpB-like_PALP_sf"/>
</dbReference>